<feature type="chain" id="PRO_5046480737" description="Secreted protein" evidence="3">
    <location>
        <begin position="24"/>
        <end position="221"/>
    </location>
</feature>
<proteinExistence type="predicted"/>
<evidence type="ECO:0000313" key="4">
    <source>
        <dbReference type="EMBL" id="MFF3339357.1"/>
    </source>
</evidence>
<feature type="compositionally biased region" description="Low complexity" evidence="1">
    <location>
        <begin position="110"/>
        <end position="144"/>
    </location>
</feature>
<reference evidence="4 5" key="1">
    <citation type="submission" date="2024-10" db="EMBL/GenBank/DDBJ databases">
        <title>The Natural Products Discovery Center: Release of the First 8490 Sequenced Strains for Exploring Actinobacteria Biosynthetic Diversity.</title>
        <authorList>
            <person name="Kalkreuter E."/>
            <person name="Kautsar S.A."/>
            <person name="Yang D."/>
            <person name="Bader C.D."/>
            <person name="Teijaro C.N."/>
            <person name="Fluegel L."/>
            <person name="Davis C.M."/>
            <person name="Simpson J.R."/>
            <person name="Lauterbach L."/>
            <person name="Steele A.D."/>
            <person name="Gui C."/>
            <person name="Meng S."/>
            <person name="Li G."/>
            <person name="Viehrig K."/>
            <person name="Ye F."/>
            <person name="Su P."/>
            <person name="Kiefer A.F."/>
            <person name="Nichols A."/>
            <person name="Cepeda A.J."/>
            <person name="Yan W."/>
            <person name="Fan B."/>
            <person name="Jiang Y."/>
            <person name="Adhikari A."/>
            <person name="Zheng C.-J."/>
            <person name="Schuster L."/>
            <person name="Cowan T.M."/>
            <person name="Smanski M.J."/>
            <person name="Chevrette M.G."/>
            <person name="De Carvalho L.P.S."/>
            <person name="Shen B."/>
        </authorList>
    </citation>
    <scope>NUCLEOTIDE SEQUENCE [LARGE SCALE GENOMIC DNA]</scope>
    <source>
        <strain evidence="4 5">NPDC003029</strain>
    </source>
</reference>
<feature type="compositionally biased region" description="Basic and acidic residues" evidence="1">
    <location>
        <begin position="80"/>
        <end position="95"/>
    </location>
</feature>
<dbReference type="RefSeq" id="WP_387895260.1">
    <property type="nucleotide sequence ID" value="NZ_JBIAPK010000003.1"/>
</dbReference>
<keyword evidence="3" id="KW-0732">Signal</keyword>
<gene>
    <name evidence="4" type="ORF">ACFYWW_11595</name>
</gene>
<dbReference type="Proteomes" id="UP001601976">
    <property type="component" value="Unassembled WGS sequence"/>
</dbReference>
<feature type="compositionally biased region" description="Low complexity" evidence="1">
    <location>
        <begin position="32"/>
        <end position="43"/>
    </location>
</feature>
<feature type="region of interest" description="Disordered" evidence="1">
    <location>
        <begin position="22"/>
        <end position="190"/>
    </location>
</feature>
<evidence type="ECO:0008006" key="6">
    <source>
        <dbReference type="Google" id="ProtNLM"/>
    </source>
</evidence>
<keyword evidence="2" id="KW-1133">Transmembrane helix</keyword>
<feature type="compositionally biased region" description="Basic and acidic residues" evidence="1">
    <location>
        <begin position="153"/>
        <end position="165"/>
    </location>
</feature>
<dbReference type="EMBL" id="JBIAPK010000003">
    <property type="protein sequence ID" value="MFF3339357.1"/>
    <property type="molecule type" value="Genomic_DNA"/>
</dbReference>
<name>A0ABW6RDU3_9ACTN</name>
<feature type="signal peptide" evidence="3">
    <location>
        <begin position="1"/>
        <end position="23"/>
    </location>
</feature>
<sequence length="221" mass="21684">MAVRFAAVGVAVVLVLPVSGAYAEEHPPGPAPASTSGPAAIPGDAEEDELLPGVGAPDMPEGPYASAASPAESLAGRPAGEGRERPGRAPEKSADPGEGEGEETGEEAAGEVSPSGSASPSGSPRGTLSPSASASTSASASATPRKSYAPKPWDVHEQALEDPAHEPAASPPDPPPGGAHEGSEQVVAQSDPLGVHVLPLGAGLTLVGLGLGFLGLRLRRG</sequence>
<accession>A0ABW6RDU3</accession>
<comment type="caution">
    <text evidence="4">The sequence shown here is derived from an EMBL/GenBank/DDBJ whole genome shotgun (WGS) entry which is preliminary data.</text>
</comment>
<keyword evidence="2" id="KW-0472">Membrane</keyword>
<evidence type="ECO:0000256" key="1">
    <source>
        <dbReference type="SAM" id="MobiDB-lite"/>
    </source>
</evidence>
<keyword evidence="2" id="KW-0812">Transmembrane</keyword>
<keyword evidence="5" id="KW-1185">Reference proteome</keyword>
<feature type="compositionally biased region" description="Acidic residues" evidence="1">
    <location>
        <begin position="97"/>
        <end position="109"/>
    </location>
</feature>
<evidence type="ECO:0000256" key="3">
    <source>
        <dbReference type="SAM" id="SignalP"/>
    </source>
</evidence>
<protein>
    <recommendedName>
        <fullName evidence="6">Secreted protein</fullName>
    </recommendedName>
</protein>
<evidence type="ECO:0000256" key="2">
    <source>
        <dbReference type="SAM" id="Phobius"/>
    </source>
</evidence>
<evidence type="ECO:0000313" key="5">
    <source>
        <dbReference type="Proteomes" id="UP001601976"/>
    </source>
</evidence>
<organism evidence="4 5">
    <name type="scientific">Streptomyces flavidovirens</name>
    <dbReference type="NCBI Taxonomy" id="67298"/>
    <lineage>
        <taxon>Bacteria</taxon>
        <taxon>Bacillati</taxon>
        <taxon>Actinomycetota</taxon>
        <taxon>Actinomycetes</taxon>
        <taxon>Kitasatosporales</taxon>
        <taxon>Streptomycetaceae</taxon>
        <taxon>Streptomyces</taxon>
    </lineage>
</organism>
<feature type="transmembrane region" description="Helical" evidence="2">
    <location>
        <begin position="193"/>
        <end position="216"/>
    </location>
</feature>